<feature type="compositionally biased region" description="Polar residues" evidence="1">
    <location>
        <begin position="234"/>
        <end position="253"/>
    </location>
</feature>
<organism evidence="2 3">
    <name type="scientific">Corallococcus llansteffanensis</name>
    <dbReference type="NCBI Taxonomy" id="2316731"/>
    <lineage>
        <taxon>Bacteria</taxon>
        <taxon>Pseudomonadati</taxon>
        <taxon>Myxococcota</taxon>
        <taxon>Myxococcia</taxon>
        <taxon>Myxococcales</taxon>
        <taxon>Cystobacterineae</taxon>
        <taxon>Myxococcaceae</taxon>
        <taxon>Corallococcus</taxon>
    </lineage>
</organism>
<dbReference type="AlphaFoldDB" id="A0A3A8P225"/>
<accession>A0A3A8P225</accession>
<feature type="region of interest" description="Disordered" evidence="1">
    <location>
        <begin position="119"/>
        <end position="190"/>
    </location>
</feature>
<sequence length="253" mass="25781">MSFPIRPKAAPPAPPRAKAVAPRAHAAIKQPPDTKARAASAWEATGASGAAAQTQCFMGPPGRVGGGVVRGDVARGQGDSEAGAQMAAKKPWGPGGSVLETLEKVSSALKDLFAWLQKQARGSDSGATGSDSRSGQPTAQGNDPAVVAAGPVADGTQTAAITPALEKRISNGGNIGDSVSAPPGKDTDLVSEQDFRLDPKTLGEFLAEQGSPYPEHLLNGPTNHEKSEAHKPGANSSERSSGGPWTQDKNPRS</sequence>
<gene>
    <name evidence="2" type="ORF">D7V93_30455</name>
</gene>
<feature type="compositionally biased region" description="Low complexity" evidence="1">
    <location>
        <begin position="37"/>
        <end position="55"/>
    </location>
</feature>
<evidence type="ECO:0000256" key="1">
    <source>
        <dbReference type="SAM" id="MobiDB-lite"/>
    </source>
</evidence>
<feature type="region of interest" description="Disordered" evidence="1">
    <location>
        <begin position="67"/>
        <end position="98"/>
    </location>
</feature>
<evidence type="ECO:0000313" key="2">
    <source>
        <dbReference type="EMBL" id="RKH50518.1"/>
    </source>
</evidence>
<keyword evidence="3" id="KW-1185">Reference proteome</keyword>
<protein>
    <submittedName>
        <fullName evidence="2">Uncharacterized protein</fullName>
    </submittedName>
</protein>
<feature type="region of interest" description="Disordered" evidence="1">
    <location>
        <begin position="210"/>
        <end position="253"/>
    </location>
</feature>
<dbReference type="Proteomes" id="UP000272888">
    <property type="component" value="Unassembled WGS sequence"/>
</dbReference>
<feature type="compositionally biased region" description="Low complexity" evidence="1">
    <location>
        <begin position="16"/>
        <end position="29"/>
    </location>
</feature>
<reference evidence="3" key="1">
    <citation type="submission" date="2018-09" db="EMBL/GenBank/DDBJ databases">
        <authorList>
            <person name="Livingstone P.G."/>
            <person name="Whitworth D.E."/>
        </authorList>
    </citation>
    <scope>NUCLEOTIDE SEQUENCE [LARGE SCALE GENOMIC DNA]</scope>
    <source>
        <strain evidence="3">CA051B</strain>
    </source>
</reference>
<proteinExistence type="predicted"/>
<dbReference type="RefSeq" id="WP_120646726.1">
    <property type="nucleotide sequence ID" value="NZ_RAWB01000421.1"/>
</dbReference>
<feature type="compositionally biased region" description="Low complexity" evidence="1">
    <location>
        <begin position="143"/>
        <end position="155"/>
    </location>
</feature>
<dbReference type="EMBL" id="RAWB01000421">
    <property type="protein sequence ID" value="RKH50518.1"/>
    <property type="molecule type" value="Genomic_DNA"/>
</dbReference>
<feature type="region of interest" description="Disordered" evidence="1">
    <location>
        <begin position="1"/>
        <end position="55"/>
    </location>
</feature>
<comment type="caution">
    <text evidence="2">The sequence shown here is derived from an EMBL/GenBank/DDBJ whole genome shotgun (WGS) entry which is preliminary data.</text>
</comment>
<evidence type="ECO:0000313" key="3">
    <source>
        <dbReference type="Proteomes" id="UP000272888"/>
    </source>
</evidence>
<name>A0A3A8P225_9BACT</name>
<feature type="compositionally biased region" description="Low complexity" evidence="1">
    <location>
        <begin position="70"/>
        <end position="79"/>
    </location>
</feature>
<feature type="compositionally biased region" description="Polar residues" evidence="1">
    <location>
        <begin position="120"/>
        <end position="141"/>
    </location>
</feature>